<reference evidence="2 3" key="1">
    <citation type="submission" date="2020-06" db="EMBL/GenBank/DDBJ databases">
        <authorList>
            <person name="Li R."/>
            <person name="Bekaert M."/>
        </authorList>
    </citation>
    <scope>NUCLEOTIDE SEQUENCE [LARGE SCALE GENOMIC DNA]</scope>
    <source>
        <strain evidence="3">wild</strain>
    </source>
</reference>
<gene>
    <name evidence="2" type="ORF">MCOR_40667</name>
</gene>
<proteinExistence type="predicted"/>
<evidence type="ECO:0000313" key="3">
    <source>
        <dbReference type="Proteomes" id="UP000507470"/>
    </source>
</evidence>
<evidence type="ECO:0000256" key="1">
    <source>
        <dbReference type="SAM" id="MobiDB-lite"/>
    </source>
</evidence>
<feature type="region of interest" description="Disordered" evidence="1">
    <location>
        <begin position="214"/>
        <end position="313"/>
    </location>
</feature>
<accession>A0A6J8DJ62</accession>
<dbReference type="OrthoDB" id="6113043at2759"/>
<protein>
    <submittedName>
        <fullName evidence="2">Uncharacterized protein</fullName>
    </submittedName>
</protein>
<dbReference type="AlphaFoldDB" id="A0A6J8DJ62"/>
<evidence type="ECO:0000313" key="2">
    <source>
        <dbReference type="EMBL" id="CAC5407164.1"/>
    </source>
</evidence>
<dbReference type="EMBL" id="CACVKT020007363">
    <property type="protein sequence ID" value="CAC5407164.1"/>
    <property type="molecule type" value="Genomic_DNA"/>
</dbReference>
<name>A0A6J8DJ62_MYTCO</name>
<dbReference type="Proteomes" id="UP000507470">
    <property type="component" value="Unassembled WGS sequence"/>
</dbReference>
<sequence length="313" mass="35811">MQARIMVSNKALFHVNNQKHRKKRAIKHPLRTLQNGGSDFLDVKTDADYIALRRRMSRLRVTTHKPADDEDDDEELSDEMLKDLIIFWKKNNIDIAKRFMQQRKERRAKKKANTLVPGAVGERRKSIEFEDLDMTRHGLRLKTHEPLHMNKRKIMNIPEADCTGSDETLSVRRPLKSANEQRMNMIINRTSSKTNMCKAEEKIIKSKLATSLTVPKADSPTGFRPRVGSSSDKFRNRTDSGSKKEFNKSLVVESDRPRAASAKSVRKQTVSESESFRQRSDSGSSKSPPEAKKRYRNPVTKQVPMPITATSGH</sequence>
<organism evidence="2 3">
    <name type="scientific">Mytilus coruscus</name>
    <name type="common">Sea mussel</name>
    <dbReference type="NCBI Taxonomy" id="42192"/>
    <lineage>
        <taxon>Eukaryota</taxon>
        <taxon>Metazoa</taxon>
        <taxon>Spiralia</taxon>
        <taxon>Lophotrochozoa</taxon>
        <taxon>Mollusca</taxon>
        <taxon>Bivalvia</taxon>
        <taxon>Autobranchia</taxon>
        <taxon>Pteriomorphia</taxon>
        <taxon>Mytilida</taxon>
        <taxon>Mytiloidea</taxon>
        <taxon>Mytilidae</taxon>
        <taxon>Mytilinae</taxon>
        <taxon>Mytilus</taxon>
    </lineage>
</organism>
<feature type="compositionally biased region" description="Basic and acidic residues" evidence="1">
    <location>
        <begin position="232"/>
        <end position="258"/>
    </location>
</feature>
<keyword evidence="3" id="KW-1185">Reference proteome</keyword>